<sequence>MINKLILHFKISIRQPQCMVPIIHLKRPLPHGPGPSIILLRFFPPRILHPNALIPPHSSD</sequence>
<dbReference type="EMBL" id="NKXS01007328">
    <property type="protein sequence ID" value="PIM99849.1"/>
    <property type="molecule type" value="Genomic_DNA"/>
</dbReference>
<gene>
    <name evidence="1" type="ORF">CDL12_27651</name>
</gene>
<dbReference type="AlphaFoldDB" id="A0A2G9G4L3"/>
<reference evidence="2" key="1">
    <citation type="journal article" date="2018" name="Gigascience">
        <title>Genome assembly of the Pink Ipe (Handroanthus impetiginosus, Bignoniaceae), a highly valued, ecologically keystone Neotropical timber forest tree.</title>
        <authorList>
            <person name="Silva-Junior O.B."/>
            <person name="Grattapaglia D."/>
            <person name="Novaes E."/>
            <person name="Collevatti R.G."/>
        </authorList>
    </citation>
    <scope>NUCLEOTIDE SEQUENCE [LARGE SCALE GENOMIC DNA]</scope>
    <source>
        <strain evidence="2">cv. UFG-1</strain>
    </source>
</reference>
<organism evidence="1 2">
    <name type="scientific">Handroanthus impetiginosus</name>
    <dbReference type="NCBI Taxonomy" id="429701"/>
    <lineage>
        <taxon>Eukaryota</taxon>
        <taxon>Viridiplantae</taxon>
        <taxon>Streptophyta</taxon>
        <taxon>Embryophyta</taxon>
        <taxon>Tracheophyta</taxon>
        <taxon>Spermatophyta</taxon>
        <taxon>Magnoliopsida</taxon>
        <taxon>eudicotyledons</taxon>
        <taxon>Gunneridae</taxon>
        <taxon>Pentapetalae</taxon>
        <taxon>asterids</taxon>
        <taxon>lamiids</taxon>
        <taxon>Lamiales</taxon>
        <taxon>Bignoniaceae</taxon>
        <taxon>Crescentiina</taxon>
        <taxon>Tabebuia alliance</taxon>
        <taxon>Handroanthus</taxon>
    </lineage>
</organism>
<evidence type="ECO:0000313" key="2">
    <source>
        <dbReference type="Proteomes" id="UP000231279"/>
    </source>
</evidence>
<evidence type="ECO:0000313" key="1">
    <source>
        <dbReference type="EMBL" id="PIM99849.1"/>
    </source>
</evidence>
<name>A0A2G9G4L3_9LAMI</name>
<protein>
    <submittedName>
        <fullName evidence="1">Uncharacterized protein</fullName>
    </submittedName>
</protein>
<dbReference type="Proteomes" id="UP000231279">
    <property type="component" value="Unassembled WGS sequence"/>
</dbReference>
<comment type="caution">
    <text evidence="1">The sequence shown here is derived from an EMBL/GenBank/DDBJ whole genome shotgun (WGS) entry which is preliminary data.</text>
</comment>
<accession>A0A2G9G4L3</accession>
<keyword evidence="2" id="KW-1185">Reference proteome</keyword>
<proteinExistence type="predicted"/>